<dbReference type="Pfam" id="PF04397">
    <property type="entry name" value="LytTR"/>
    <property type="match status" value="1"/>
</dbReference>
<protein>
    <submittedName>
        <fullName evidence="4">DNA-binding response regulator, LytR/AlgR family</fullName>
    </submittedName>
</protein>
<dbReference type="RefSeq" id="WP_089685573.1">
    <property type="nucleotide sequence ID" value="NZ_FNFO01000009.1"/>
</dbReference>
<keyword evidence="5" id="KW-1185">Reference proteome</keyword>
<dbReference type="PROSITE" id="PS50930">
    <property type="entry name" value="HTH_LYTTR"/>
    <property type="match status" value="1"/>
</dbReference>
<evidence type="ECO:0000259" key="3">
    <source>
        <dbReference type="PROSITE" id="PS50930"/>
    </source>
</evidence>
<reference evidence="4 5" key="1">
    <citation type="submission" date="2016-10" db="EMBL/GenBank/DDBJ databases">
        <authorList>
            <person name="de Groot N.N."/>
        </authorList>
    </citation>
    <scope>NUCLEOTIDE SEQUENCE [LARGE SCALE GENOMIC DNA]</scope>
    <source>
        <strain evidence="4 5">DSM 25186</strain>
    </source>
</reference>
<dbReference type="Proteomes" id="UP000198510">
    <property type="component" value="Unassembled WGS sequence"/>
</dbReference>
<feature type="domain" description="HTH LytTR-type" evidence="3">
    <location>
        <begin position="143"/>
        <end position="230"/>
    </location>
</feature>
<feature type="modified residue" description="4-aspartylphosphate" evidence="1">
    <location>
        <position position="53"/>
    </location>
</feature>
<dbReference type="Pfam" id="PF00072">
    <property type="entry name" value="Response_reg"/>
    <property type="match status" value="1"/>
</dbReference>
<keyword evidence="4" id="KW-0238">DNA-binding</keyword>
<dbReference type="SUPFAM" id="SSF52172">
    <property type="entry name" value="CheY-like"/>
    <property type="match status" value="1"/>
</dbReference>
<dbReference type="SMART" id="SM00850">
    <property type="entry name" value="LytTR"/>
    <property type="match status" value="1"/>
</dbReference>
<dbReference type="SMART" id="SM00448">
    <property type="entry name" value="REC"/>
    <property type="match status" value="1"/>
</dbReference>
<feature type="domain" description="Response regulatory" evidence="2">
    <location>
        <begin position="2"/>
        <end position="114"/>
    </location>
</feature>
<dbReference type="Gene3D" id="3.40.50.2300">
    <property type="match status" value="1"/>
</dbReference>
<evidence type="ECO:0000313" key="5">
    <source>
        <dbReference type="Proteomes" id="UP000198510"/>
    </source>
</evidence>
<dbReference type="GO" id="GO:0003677">
    <property type="term" value="F:DNA binding"/>
    <property type="evidence" value="ECO:0007669"/>
    <property type="project" value="UniProtKB-KW"/>
</dbReference>
<evidence type="ECO:0000313" key="4">
    <source>
        <dbReference type="EMBL" id="SDL94078.1"/>
    </source>
</evidence>
<keyword evidence="1" id="KW-0597">Phosphoprotein</keyword>
<accession>A0A1G9P5I2</accession>
<dbReference type="PROSITE" id="PS50110">
    <property type="entry name" value="RESPONSE_REGULATORY"/>
    <property type="match status" value="1"/>
</dbReference>
<dbReference type="STRING" id="1075417.SAMN05421823_10989"/>
<sequence>MQALLVDDNRIARSILIHMASDLKDLEIVCECSNALEAYQYMMEHPVDVLLLDIEMPGMNGLELTRNLGEKSPLIIFTTFRKEYAVEAFELNVVDYLVKPITLPRFTQAIDKARDILESQKEQIQWASDEFIFVRDSNIVRRLQLKNILYAEAMGDYVKLHTPEKMYAIHTTMRAVENRFPAEQFLRVHRSYIVNLSSIDTFQDGGLYIGKKFIPVTDSYRKQVNSRLNVL</sequence>
<dbReference type="EMBL" id="FNFO01000009">
    <property type="protein sequence ID" value="SDL94078.1"/>
    <property type="molecule type" value="Genomic_DNA"/>
</dbReference>
<proteinExistence type="predicted"/>
<evidence type="ECO:0000259" key="2">
    <source>
        <dbReference type="PROSITE" id="PS50110"/>
    </source>
</evidence>
<dbReference type="PANTHER" id="PTHR37299:SF1">
    <property type="entry name" value="STAGE 0 SPORULATION PROTEIN A HOMOLOG"/>
    <property type="match status" value="1"/>
</dbReference>
<name>A0A1G9P5I2_9BACT</name>
<dbReference type="InterPro" id="IPR011006">
    <property type="entry name" value="CheY-like_superfamily"/>
</dbReference>
<dbReference type="InterPro" id="IPR046947">
    <property type="entry name" value="LytR-like"/>
</dbReference>
<organism evidence="4 5">
    <name type="scientific">Catalinimonas alkaloidigena</name>
    <dbReference type="NCBI Taxonomy" id="1075417"/>
    <lineage>
        <taxon>Bacteria</taxon>
        <taxon>Pseudomonadati</taxon>
        <taxon>Bacteroidota</taxon>
        <taxon>Cytophagia</taxon>
        <taxon>Cytophagales</taxon>
        <taxon>Catalimonadaceae</taxon>
        <taxon>Catalinimonas</taxon>
    </lineage>
</organism>
<dbReference type="Gene3D" id="2.40.50.1020">
    <property type="entry name" value="LytTr DNA-binding domain"/>
    <property type="match status" value="1"/>
</dbReference>
<dbReference type="InterPro" id="IPR007492">
    <property type="entry name" value="LytTR_DNA-bd_dom"/>
</dbReference>
<dbReference type="PANTHER" id="PTHR37299">
    <property type="entry name" value="TRANSCRIPTIONAL REGULATOR-RELATED"/>
    <property type="match status" value="1"/>
</dbReference>
<dbReference type="OrthoDB" id="1646880at2"/>
<evidence type="ECO:0000256" key="1">
    <source>
        <dbReference type="PROSITE-ProRule" id="PRU00169"/>
    </source>
</evidence>
<dbReference type="AlphaFoldDB" id="A0A1G9P5I2"/>
<gene>
    <name evidence="4" type="ORF">SAMN05421823_10989</name>
</gene>
<dbReference type="GO" id="GO:0000156">
    <property type="term" value="F:phosphorelay response regulator activity"/>
    <property type="evidence" value="ECO:0007669"/>
    <property type="project" value="InterPro"/>
</dbReference>
<dbReference type="InterPro" id="IPR001789">
    <property type="entry name" value="Sig_transdc_resp-reg_receiver"/>
</dbReference>